<name>A0A386HTN5_9BACT</name>
<dbReference type="OrthoDB" id="665764at2"/>
<dbReference type="Proteomes" id="UP000266118">
    <property type="component" value="Chromosome"/>
</dbReference>
<keyword evidence="2" id="KW-1185">Reference proteome</keyword>
<reference evidence="1 2" key="1">
    <citation type="submission" date="2018-09" db="EMBL/GenBank/DDBJ databases">
        <title>Arachidicoccus sp. nov., a bacterium isolated from soil.</title>
        <authorList>
            <person name="Weon H.-Y."/>
            <person name="Kwon S.-W."/>
            <person name="Lee S.A."/>
        </authorList>
    </citation>
    <scope>NUCLEOTIDE SEQUENCE [LARGE SCALE GENOMIC DNA]</scope>
    <source>
        <strain evidence="1 2">KIS59-12</strain>
    </source>
</reference>
<evidence type="ECO:0000313" key="2">
    <source>
        <dbReference type="Proteomes" id="UP000266118"/>
    </source>
</evidence>
<dbReference type="PANTHER" id="PTHR35866">
    <property type="entry name" value="PUTATIVE-RELATED"/>
    <property type="match status" value="1"/>
</dbReference>
<dbReference type="KEGG" id="ark:D6B99_15280"/>
<dbReference type="AlphaFoldDB" id="A0A386HTN5"/>
<dbReference type="Pfam" id="PF03692">
    <property type="entry name" value="CxxCxxCC"/>
    <property type="match status" value="1"/>
</dbReference>
<dbReference type="EMBL" id="CP032489">
    <property type="protein sequence ID" value="AYD48851.1"/>
    <property type="molecule type" value="Genomic_DNA"/>
</dbReference>
<gene>
    <name evidence="1" type="ORF">D6B99_15280</name>
</gene>
<protein>
    <submittedName>
        <fullName evidence="1">YkgJ family cysteine cluster protein</fullName>
    </submittedName>
</protein>
<dbReference type="RefSeq" id="WP_119989996.1">
    <property type="nucleotide sequence ID" value="NZ_CP032489.1"/>
</dbReference>
<dbReference type="InterPro" id="IPR005358">
    <property type="entry name" value="Puta_zinc/iron-chelating_dom"/>
</dbReference>
<sequence>MSDFSFENWEKQSRANRKKYAQQLQKVNKNAALKRLPKLHEEAFEKVDCLQCARCCKSYSPRFKMPDIKRISKHLGMKESVFIKEYLFQDEEGDYVVKSSPCVFLGENNECQIYDVRPSDCARFPYTNEDVLLKRKNITLKNSEFCPIVFYVLENLFRQ</sequence>
<proteinExistence type="predicted"/>
<dbReference type="PANTHER" id="PTHR35866:SF1">
    <property type="entry name" value="YKGJ FAMILY CYSTEINE CLUSTER PROTEIN"/>
    <property type="match status" value="1"/>
</dbReference>
<evidence type="ECO:0000313" key="1">
    <source>
        <dbReference type="EMBL" id="AYD48851.1"/>
    </source>
</evidence>
<organism evidence="1 2">
    <name type="scientific">Arachidicoccus soli</name>
    <dbReference type="NCBI Taxonomy" id="2341117"/>
    <lineage>
        <taxon>Bacteria</taxon>
        <taxon>Pseudomonadati</taxon>
        <taxon>Bacteroidota</taxon>
        <taxon>Chitinophagia</taxon>
        <taxon>Chitinophagales</taxon>
        <taxon>Chitinophagaceae</taxon>
        <taxon>Arachidicoccus</taxon>
    </lineage>
</organism>
<accession>A0A386HTN5</accession>